<dbReference type="SUPFAM" id="SSF56399">
    <property type="entry name" value="ADP-ribosylation"/>
    <property type="match status" value="1"/>
</dbReference>
<dbReference type="InterPro" id="IPR032867">
    <property type="entry name" value="DYW_dom"/>
</dbReference>
<keyword evidence="10" id="KW-1185">Reference proteome</keyword>
<dbReference type="GO" id="GO:0106274">
    <property type="term" value="F:NAD+-protein-arginine ADP-ribosyltransferase activity"/>
    <property type="evidence" value="ECO:0007669"/>
    <property type="project" value="UniProtKB-EC"/>
</dbReference>
<evidence type="ECO:0000256" key="6">
    <source>
        <dbReference type="RuleBase" id="RU361228"/>
    </source>
</evidence>
<dbReference type="SUPFAM" id="SSF52129">
    <property type="entry name" value="Caspase-like"/>
    <property type="match status" value="1"/>
</dbReference>
<dbReference type="Pfam" id="PF01129">
    <property type="entry name" value="ART"/>
    <property type="match status" value="1"/>
</dbReference>
<evidence type="ECO:0000256" key="3">
    <source>
        <dbReference type="ARBA" id="ARBA00022679"/>
    </source>
</evidence>
<accession>A0A819ZAU0</accession>
<dbReference type="AlphaFoldDB" id="A0A819ZAU0"/>
<keyword evidence="2 6" id="KW-0328">Glycosyltransferase</keyword>
<proteinExistence type="inferred from homology"/>
<dbReference type="InterPro" id="IPR011600">
    <property type="entry name" value="Pept_C14_caspase"/>
</dbReference>
<dbReference type="GO" id="GO:0016779">
    <property type="term" value="F:nucleotidyltransferase activity"/>
    <property type="evidence" value="ECO:0007669"/>
    <property type="project" value="UniProtKB-KW"/>
</dbReference>
<name>A0A819ZAU0_9BILA</name>
<keyword evidence="6" id="KW-0521">NADP</keyword>
<reference evidence="9" key="1">
    <citation type="submission" date="2021-02" db="EMBL/GenBank/DDBJ databases">
        <authorList>
            <person name="Nowell W R."/>
        </authorList>
    </citation>
    <scope>NUCLEOTIDE SEQUENCE</scope>
</reference>
<comment type="similarity">
    <text evidence="1 6">Belongs to the Arg-specific ADP-ribosyltransferase family.</text>
</comment>
<feature type="domain" description="DYW" evidence="8">
    <location>
        <begin position="728"/>
        <end position="814"/>
    </location>
</feature>
<sequence>MLRKEFVPRLNVIRNQEGTMLQTNDDIKRRWTQYCSSLYKDPGGGDGMVKELEDISPPENEDPHDILYSEVQAAINSLKRNKSPGSDGVTAEMLQAGGEPLSRQIHKLCNKAWNEGTIPEEWGESILVPIPKKGDLSDYQRLPVLKLEYATEMLNSVVPELENYVAAAKENCNKSSDKLILDESAAIYLYTMQSSFFSKLNEALQTENRNAVRPWLLFLKLLITALEKLEQSKSTVWRGIDGNVGSYFAKNSEETWWSINSCSKNRDLVRRHTGESGTILAINTLHGKDISAYSATKKEEKVVLMPGTYFHVRNEQTEWIDGLFVIHLDEECEQRSNDIVLFFFAGHNVQLDDQDFITACDEERIAEVSLNYVPINAQELLEQMSVRNPFVIVLLLDCSRDHWLLNQAKVRSLIDSSKACSAPDTVIIDETVHERNGVFTYHLLQRITKPGKNIRQLIVDVTNAVARDTQNAQIPYVTSALQGRSVYLVSPARHESNSNAWLTSMAELSIDSTIVDLPSIKAGTKFGGSGGDIFDDSSISGFTNSYYLHGMTIGSQISPLECCQFIYSCPGNSENILKSDFHGKSTLINTTDRLCLAENERISEVQILVDGEILYVNDIPKWVPLIRGIRFFTTNGRATQSIDHLPGELCTEKLDGYTVGYVTEFKWSPKQSTVSNDFEQIRHSFSAMFTSPDWMRLVTFRAHDRSHPRSNKIYTEDEKITNEIIKYGHIYDLSWITRVLNEDETVESVLCGHSERLAIAWGFVANPNASKLQMMKNLRICGDCHRSTKLIAAIRQCEIIVRDPNRIHHFYKNGVLV</sequence>
<gene>
    <name evidence="9" type="ORF">OVN521_LOCUS24725</name>
</gene>
<evidence type="ECO:0000313" key="9">
    <source>
        <dbReference type="EMBL" id="CAF4171379.1"/>
    </source>
</evidence>
<comment type="catalytic activity">
    <reaction evidence="5 6">
        <text>L-arginyl-[protein] + NAD(+) = N(omega)-(ADP-D-ribosyl)-L-arginyl-[protein] + nicotinamide + H(+)</text>
        <dbReference type="Rhea" id="RHEA:19149"/>
        <dbReference type="Rhea" id="RHEA-COMP:10532"/>
        <dbReference type="Rhea" id="RHEA-COMP:15087"/>
        <dbReference type="ChEBI" id="CHEBI:15378"/>
        <dbReference type="ChEBI" id="CHEBI:17154"/>
        <dbReference type="ChEBI" id="CHEBI:29965"/>
        <dbReference type="ChEBI" id="CHEBI:57540"/>
        <dbReference type="ChEBI" id="CHEBI:142554"/>
        <dbReference type="EC" id="2.4.2.31"/>
    </reaction>
</comment>
<dbReference type="GO" id="GO:0006508">
    <property type="term" value="P:proteolysis"/>
    <property type="evidence" value="ECO:0007669"/>
    <property type="project" value="InterPro"/>
</dbReference>
<dbReference type="Proteomes" id="UP000663866">
    <property type="component" value="Unassembled WGS sequence"/>
</dbReference>
<dbReference type="Pfam" id="PF00656">
    <property type="entry name" value="Peptidase_C14"/>
    <property type="match status" value="1"/>
</dbReference>
<comment type="caution">
    <text evidence="9">The sequence shown here is derived from an EMBL/GenBank/DDBJ whole genome shotgun (WGS) entry which is preliminary data.</text>
</comment>
<organism evidence="9 10">
    <name type="scientific">Rotaria magnacalcarata</name>
    <dbReference type="NCBI Taxonomy" id="392030"/>
    <lineage>
        <taxon>Eukaryota</taxon>
        <taxon>Metazoa</taxon>
        <taxon>Spiralia</taxon>
        <taxon>Gnathifera</taxon>
        <taxon>Rotifera</taxon>
        <taxon>Eurotatoria</taxon>
        <taxon>Bdelloidea</taxon>
        <taxon>Philodinida</taxon>
        <taxon>Philodinidae</taxon>
        <taxon>Rotaria</taxon>
    </lineage>
</organism>
<feature type="domain" description="Peptidase C14 caspase" evidence="7">
    <location>
        <begin position="332"/>
        <end position="481"/>
    </location>
</feature>
<evidence type="ECO:0000256" key="5">
    <source>
        <dbReference type="ARBA" id="ARBA00047597"/>
    </source>
</evidence>
<evidence type="ECO:0000259" key="8">
    <source>
        <dbReference type="Pfam" id="PF14432"/>
    </source>
</evidence>
<evidence type="ECO:0000313" key="10">
    <source>
        <dbReference type="Proteomes" id="UP000663866"/>
    </source>
</evidence>
<dbReference type="GO" id="GO:0004197">
    <property type="term" value="F:cysteine-type endopeptidase activity"/>
    <property type="evidence" value="ECO:0007669"/>
    <property type="project" value="InterPro"/>
</dbReference>
<dbReference type="Pfam" id="PF14432">
    <property type="entry name" value="DYW_deaminase"/>
    <property type="match status" value="1"/>
</dbReference>
<keyword evidence="6" id="KW-0520">NAD</keyword>
<evidence type="ECO:0000256" key="4">
    <source>
        <dbReference type="ARBA" id="ARBA00022695"/>
    </source>
</evidence>
<evidence type="ECO:0000256" key="1">
    <source>
        <dbReference type="ARBA" id="ARBA00009558"/>
    </source>
</evidence>
<dbReference type="PROSITE" id="PS51996">
    <property type="entry name" value="TR_MART"/>
    <property type="match status" value="1"/>
</dbReference>
<dbReference type="InterPro" id="IPR029030">
    <property type="entry name" value="Caspase-like_dom_sf"/>
</dbReference>
<dbReference type="Gene3D" id="3.40.50.1460">
    <property type="match status" value="1"/>
</dbReference>
<protein>
    <recommendedName>
        <fullName evidence="6">NAD(P)(+)--arginine ADP-ribosyltransferase</fullName>
        <ecNumber evidence="6">2.4.2.31</ecNumber>
    </recommendedName>
    <alternativeName>
        <fullName evidence="6">Mono(ADP-ribosyl)transferase</fullName>
    </alternativeName>
</protein>
<dbReference type="EMBL" id="CAJOBG010005962">
    <property type="protein sequence ID" value="CAF4171379.1"/>
    <property type="molecule type" value="Genomic_DNA"/>
</dbReference>
<keyword evidence="4" id="KW-0548">Nucleotidyltransferase</keyword>
<dbReference type="GO" id="GO:0008270">
    <property type="term" value="F:zinc ion binding"/>
    <property type="evidence" value="ECO:0007669"/>
    <property type="project" value="InterPro"/>
</dbReference>
<dbReference type="InterPro" id="IPR000768">
    <property type="entry name" value="ART"/>
</dbReference>
<evidence type="ECO:0000256" key="2">
    <source>
        <dbReference type="ARBA" id="ARBA00022676"/>
    </source>
</evidence>
<dbReference type="Gene3D" id="3.90.176.10">
    <property type="entry name" value="Toxin ADP-ribosyltransferase, Chain A, domain 1"/>
    <property type="match status" value="1"/>
</dbReference>
<dbReference type="EC" id="2.4.2.31" evidence="6"/>
<keyword evidence="3 6" id="KW-0808">Transferase</keyword>
<evidence type="ECO:0000259" key="7">
    <source>
        <dbReference type="Pfam" id="PF00656"/>
    </source>
</evidence>
<dbReference type="PANTHER" id="PTHR19446">
    <property type="entry name" value="REVERSE TRANSCRIPTASES"/>
    <property type="match status" value="1"/>
</dbReference>